<dbReference type="InterPro" id="IPR021765">
    <property type="entry name" value="UstYa-like"/>
</dbReference>
<dbReference type="Pfam" id="PF11807">
    <property type="entry name" value="UstYa"/>
    <property type="match status" value="1"/>
</dbReference>
<comment type="pathway">
    <text evidence="1">Mycotoxin biosynthesis.</text>
</comment>
<gene>
    <name evidence="5" type="ORF">PVAG01_05847</name>
</gene>
<dbReference type="EMBL" id="JBFCZG010000005">
    <property type="protein sequence ID" value="KAL3421691.1"/>
    <property type="molecule type" value="Genomic_DNA"/>
</dbReference>
<keyword evidence="4" id="KW-1133">Transmembrane helix</keyword>
<feature type="compositionally biased region" description="Polar residues" evidence="3">
    <location>
        <begin position="1"/>
        <end position="13"/>
    </location>
</feature>
<organism evidence="5 6">
    <name type="scientific">Phlyctema vagabunda</name>
    <dbReference type="NCBI Taxonomy" id="108571"/>
    <lineage>
        <taxon>Eukaryota</taxon>
        <taxon>Fungi</taxon>
        <taxon>Dikarya</taxon>
        <taxon>Ascomycota</taxon>
        <taxon>Pezizomycotina</taxon>
        <taxon>Leotiomycetes</taxon>
        <taxon>Helotiales</taxon>
        <taxon>Dermateaceae</taxon>
        <taxon>Phlyctema</taxon>
    </lineage>
</organism>
<keyword evidence="4" id="KW-0812">Transmembrane</keyword>
<reference evidence="5 6" key="1">
    <citation type="submission" date="2024-06" db="EMBL/GenBank/DDBJ databases">
        <title>Complete genome of Phlyctema vagabunda strain 19-DSS-EL-015.</title>
        <authorList>
            <person name="Fiorenzani C."/>
        </authorList>
    </citation>
    <scope>NUCLEOTIDE SEQUENCE [LARGE SCALE GENOMIC DNA]</scope>
    <source>
        <strain evidence="5 6">19-DSS-EL-015</strain>
    </source>
</reference>
<evidence type="ECO:0000313" key="5">
    <source>
        <dbReference type="EMBL" id="KAL3421691.1"/>
    </source>
</evidence>
<dbReference type="PANTHER" id="PTHR33365">
    <property type="entry name" value="YALI0B05434P"/>
    <property type="match status" value="1"/>
</dbReference>
<sequence length="287" mass="33405">MFQKNSTQLSQDGSLDPEEESFLGNVEVNRSRTLSRNSRRHIQTLYTTNFILLAAVLALLFTVREKSLRDPSLGIYSPANEAVEYIEEQWFRAALFNNTPYMGYPDDEKDKLWEDLYNFGTSTISEKEAKKLPHPTLPIPGTKRYLVQLDVWHQLHCLNDLRKLLYPDRFPGLEELKDENGVVDMTDSVFRHWAHGVFPRLSTSHTCRNFGKIQEWAKENAAGVWDPIITPQQAAEIIQDADFDQSPFEDIEFLYDQFPGNPWFRYWREHPQEAEVARKKFGGLEMS</sequence>
<comment type="similarity">
    <text evidence="2">Belongs to the ustYa family.</text>
</comment>
<keyword evidence="4" id="KW-0472">Membrane</keyword>
<dbReference type="PANTHER" id="PTHR33365:SF4">
    <property type="entry name" value="CYCLOCHLOROTINE BIOSYNTHESIS PROTEIN O"/>
    <property type="match status" value="1"/>
</dbReference>
<dbReference type="Proteomes" id="UP001629113">
    <property type="component" value="Unassembled WGS sequence"/>
</dbReference>
<feature type="transmembrane region" description="Helical" evidence="4">
    <location>
        <begin position="44"/>
        <end position="63"/>
    </location>
</feature>
<comment type="caution">
    <text evidence="5">The sequence shown here is derived from an EMBL/GenBank/DDBJ whole genome shotgun (WGS) entry which is preliminary data.</text>
</comment>
<evidence type="ECO:0000256" key="1">
    <source>
        <dbReference type="ARBA" id="ARBA00004685"/>
    </source>
</evidence>
<name>A0ABR4PEE0_9HELO</name>
<evidence type="ECO:0000256" key="3">
    <source>
        <dbReference type="SAM" id="MobiDB-lite"/>
    </source>
</evidence>
<accession>A0ABR4PEE0</accession>
<protein>
    <submittedName>
        <fullName evidence="5">Uncharacterized protein</fullName>
    </submittedName>
</protein>
<feature type="region of interest" description="Disordered" evidence="3">
    <location>
        <begin position="1"/>
        <end position="22"/>
    </location>
</feature>
<keyword evidence="6" id="KW-1185">Reference proteome</keyword>
<proteinExistence type="inferred from homology"/>
<evidence type="ECO:0000256" key="2">
    <source>
        <dbReference type="ARBA" id="ARBA00035112"/>
    </source>
</evidence>
<evidence type="ECO:0000256" key="4">
    <source>
        <dbReference type="SAM" id="Phobius"/>
    </source>
</evidence>
<evidence type="ECO:0000313" key="6">
    <source>
        <dbReference type="Proteomes" id="UP001629113"/>
    </source>
</evidence>